<feature type="transmembrane region" description="Helical" evidence="1">
    <location>
        <begin position="384"/>
        <end position="402"/>
    </location>
</feature>
<evidence type="ECO:0000259" key="2">
    <source>
        <dbReference type="Pfam" id="PF13231"/>
    </source>
</evidence>
<organism evidence="3">
    <name type="scientific">marine metagenome</name>
    <dbReference type="NCBI Taxonomy" id="408172"/>
    <lineage>
        <taxon>unclassified sequences</taxon>
        <taxon>metagenomes</taxon>
        <taxon>ecological metagenomes</taxon>
    </lineage>
</organism>
<dbReference type="AlphaFoldDB" id="A0A382GCJ8"/>
<feature type="domain" description="Glycosyltransferase RgtA/B/C/D-like" evidence="2">
    <location>
        <begin position="197"/>
        <end position="310"/>
    </location>
</feature>
<feature type="transmembrane region" description="Helical" evidence="1">
    <location>
        <begin position="436"/>
        <end position="456"/>
    </location>
</feature>
<feature type="transmembrane region" description="Helical" evidence="1">
    <location>
        <begin position="328"/>
        <end position="347"/>
    </location>
</feature>
<gene>
    <name evidence="3" type="ORF">METZ01_LOCUS225802</name>
</gene>
<feature type="non-terminal residue" evidence="3">
    <location>
        <position position="483"/>
    </location>
</feature>
<feature type="transmembrane region" description="Helical" evidence="1">
    <location>
        <begin position="225"/>
        <end position="244"/>
    </location>
</feature>
<accession>A0A382GCJ8</accession>
<feature type="transmembrane region" description="Helical" evidence="1">
    <location>
        <begin position="51"/>
        <end position="71"/>
    </location>
</feature>
<feature type="transmembrane region" description="Helical" evidence="1">
    <location>
        <begin position="463"/>
        <end position="482"/>
    </location>
</feature>
<feature type="transmembrane region" description="Helical" evidence="1">
    <location>
        <begin position="409"/>
        <end position="430"/>
    </location>
</feature>
<feature type="transmembrane region" description="Helical" evidence="1">
    <location>
        <begin position="198"/>
        <end position="218"/>
    </location>
</feature>
<dbReference type="EMBL" id="UINC01054803">
    <property type="protein sequence ID" value="SVB72948.1"/>
    <property type="molecule type" value="Genomic_DNA"/>
</dbReference>
<dbReference type="InterPro" id="IPR038731">
    <property type="entry name" value="RgtA/B/C-like"/>
</dbReference>
<feature type="transmembrane region" description="Helical" evidence="1">
    <location>
        <begin position="20"/>
        <end position="44"/>
    </location>
</feature>
<evidence type="ECO:0000313" key="3">
    <source>
        <dbReference type="EMBL" id="SVB72948.1"/>
    </source>
</evidence>
<keyword evidence="1" id="KW-0812">Transmembrane</keyword>
<keyword evidence="1" id="KW-1133">Transmembrane helix</keyword>
<evidence type="ECO:0000256" key="1">
    <source>
        <dbReference type="SAM" id="Phobius"/>
    </source>
</evidence>
<feature type="transmembrane region" description="Helical" evidence="1">
    <location>
        <begin position="91"/>
        <end position="111"/>
    </location>
</feature>
<protein>
    <recommendedName>
        <fullName evidence="2">Glycosyltransferase RgtA/B/C/D-like domain-containing protein</fullName>
    </recommendedName>
</protein>
<name>A0A382GCJ8_9ZZZZ</name>
<proteinExistence type="predicted"/>
<feature type="transmembrane region" description="Helical" evidence="1">
    <location>
        <begin position="151"/>
        <end position="170"/>
    </location>
</feature>
<keyword evidence="1" id="KW-0472">Membrane</keyword>
<dbReference type="Pfam" id="PF13231">
    <property type="entry name" value="PMT_2"/>
    <property type="match status" value="1"/>
</dbReference>
<sequence length="483" mass="54160">MATERSESTHDTSQTPRWAIYGVRFTVTLLSLACMVVWHISLLWLYRDNPLILSVWLSVVFVLVLVTSQFSKHVSPAARGFISRHFARLDGNGIAFILFLLLLLLLFHFGFERAASDGRSYFVQVRSLVMDWDLDFANDETAFGGHGARQYAFGAPLLWSPFFILGHIWLSASNAMDLLPDLGGAVRLDGYYFPYQRAIGLGTLVYGFIGLVLIYRVVRRYCSQTLASLSTLGLCATSFLIWYLTVDNSMVHGVSMFTTTLFLFLWHRHRDSPLHVPWMKLGFAAGLMMMVRWQNVAFAVLPLVDLVWSVWCNDTENSRKRLSTISRGLGRFAFAAFITFAPQLLFWESVYGSFLYLPTQEHAFEPSVIPPHITDVLFSSNRGLLSWTPVITAALIGLVFFARDHTRVALVLAGSFLAQVWINGSVEIWWGGVGFGARRFANCAVIFAVGLAGLLTTIQRRPLIAPAVTLVALLLFNTVFMLG</sequence>
<reference evidence="3" key="1">
    <citation type="submission" date="2018-05" db="EMBL/GenBank/DDBJ databases">
        <authorList>
            <person name="Lanie J.A."/>
            <person name="Ng W.-L."/>
            <person name="Kazmierczak K.M."/>
            <person name="Andrzejewski T.M."/>
            <person name="Davidsen T.M."/>
            <person name="Wayne K.J."/>
            <person name="Tettelin H."/>
            <person name="Glass J.I."/>
            <person name="Rusch D."/>
            <person name="Podicherti R."/>
            <person name="Tsui H.-C.T."/>
            <person name="Winkler M.E."/>
        </authorList>
    </citation>
    <scope>NUCLEOTIDE SEQUENCE</scope>
</reference>